<feature type="transmembrane region" description="Helical" evidence="1">
    <location>
        <begin position="21"/>
        <end position="43"/>
    </location>
</feature>
<reference evidence="2 4" key="1">
    <citation type="submission" date="2017-04" db="EMBL/GenBank/DDBJ databases">
        <title>Presence of VIM-2 positive Pseudomonas species in chickens and their surrounding environment.</title>
        <authorList>
            <person name="Zhang R."/>
        </authorList>
    </citation>
    <scope>NUCLEOTIDE SEQUENCE [LARGE SCALE GENOMIC DNA]</scope>
    <source>
        <strain evidence="2 4">DZ-C18</strain>
    </source>
</reference>
<keyword evidence="1" id="KW-1133">Transmembrane helix</keyword>
<dbReference type="OrthoDB" id="7031373at2"/>
<dbReference type="Proteomes" id="UP000193675">
    <property type="component" value="Unassembled WGS sequence"/>
</dbReference>
<evidence type="ECO:0000256" key="1">
    <source>
        <dbReference type="SAM" id="Phobius"/>
    </source>
</evidence>
<dbReference type="RefSeq" id="WP_084851198.1">
    <property type="nucleotide sequence ID" value="NZ_CP061724.1"/>
</dbReference>
<evidence type="ECO:0000313" key="2">
    <source>
        <dbReference type="EMBL" id="ORL62009.1"/>
    </source>
</evidence>
<protein>
    <submittedName>
        <fullName evidence="2">Pilus assembly protein</fullName>
    </submittedName>
    <submittedName>
        <fullName evidence="3">Prepilin-type N-terminal cleavage/methylation domain-containing protein</fullName>
    </submittedName>
</protein>
<dbReference type="Gene3D" id="3.30.700.10">
    <property type="entry name" value="Glycoprotein, Type 4 Pilin"/>
    <property type="match status" value="1"/>
</dbReference>
<accession>A0A1X0ZGU6</accession>
<gene>
    <name evidence="2" type="ORF">B7H17_20085</name>
    <name evidence="3" type="ORF">ID616_32190</name>
</gene>
<keyword evidence="1" id="KW-0812">Transmembrane</keyword>
<evidence type="ECO:0000313" key="3">
    <source>
        <dbReference type="EMBL" id="QOD01255.1"/>
    </source>
</evidence>
<proteinExistence type="predicted"/>
<dbReference type="EMBL" id="CP061724">
    <property type="protein sequence ID" value="QOD01255.1"/>
    <property type="molecule type" value="Genomic_DNA"/>
</dbReference>
<dbReference type="EMBL" id="NBWC01000031">
    <property type="protein sequence ID" value="ORL62009.1"/>
    <property type="molecule type" value="Genomic_DNA"/>
</dbReference>
<dbReference type="SUPFAM" id="SSF54523">
    <property type="entry name" value="Pili subunits"/>
    <property type="match status" value="1"/>
</dbReference>
<evidence type="ECO:0000313" key="5">
    <source>
        <dbReference type="Proteomes" id="UP000516786"/>
    </source>
</evidence>
<sequence length="156" mass="16709">MNRKIRVSTAAKRMKQQGFTLLEIVVAIAIVALLAAAILPGLMQNKEDAKYSTALTQLEKDFPSAITRQVSRTQTCSATTITKALLLERGLPQTTVWNTAWSVGAVTSNLVTINYTIDSTDSKTASDLATALNATNNVQSATATGNTQIAVSYRCN</sequence>
<name>A0A1X0ZGU6_PSEPU</name>
<organism evidence="2 4">
    <name type="scientific">Pseudomonas putida</name>
    <name type="common">Arthrobacter siderocapsulatus</name>
    <dbReference type="NCBI Taxonomy" id="303"/>
    <lineage>
        <taxon>Bacteria</taxon>
        <taxon>Pseudomonadati</taxon>
        <taxon>Pseudomonadota</taxon>
        <taxon>Gammaproteobacteria</taxon>
        <taxon>Pseudomonadales</taxon>
        <taxon>Pseudomonadaceae</taxon>
        <taxon>Pseudomonas</taxon>
    </lineage>
</organism>
<geneLocation type="plasmid" evidence="3 5">
    <name>pZXPA-20-602k</name>
</geneLocation>
<dbReference type="PROSITE" id="PS00409">
    <property type="entry name" value="PROKAR_NTER_METHYL"/>
    <property type="match status" value="1"/>
</dbReference>
<reference evidence="3 5" key="2">
    <citation type="submission" date="2020-09" db="EMBL/GenBank/DDBJ databases">
        <title>Co-existence of a novel multidrug-resistance efflux pump with carbapenem resistance gene blaVIM-2 in one megaplasmid in Pseudomonas putida.</title>
        <authorList>
            <person name="Peng K."/>
            <person name="Li R."/>
        </authorList>
    </citation>
    <scope>NUCLEOTIDE SEQUENCE [LARGE SCALE GENOMIC DNA]</scope>
    <source>
        <strain evidence="3 5">ZXPA-20</strain>
        <plasmid evidence="3 5">pZXPA-20-602k</plasmid>
    </source>
</reference>
<keyword evidence="3" id="KW-0614">Plasmid</keyword>
<dbReference type="InterPro" id="IPR012902">
    <property type="entry name" value="N_methyl_site"/>
</dbReference>
<dbReference type="Proteomes" id="UP000516786">
    <property type="component" value="Plasmid pZXPA-20-602k"/>
</dbReference>
<evidence type="ECO:0000313" key="4">
    <source>
        <dbReference type="Proteomes" id="UP000193675"/>
    </source>
</evidence>
<keyword evidence="1" id="KW-0472">Membrane</keyword>
<dbReference type="AlphaFoldDB" id="A0A1X0ZGU6"/>
<dbReference type="InterPro" id="IPR045584">
    <property type="entry name" value="Pilin-like"/>
</dbReference>
<dbReference type="Pfam" id="PF07963">
    <property type="entry name" value="N_methyl"/>
    <property type="match status" value="1"/>
</dbReference>
<dbReference type="NCBIfam" id="TIGR02532">
    <property type="entry name" value="IV_pilin_GFxxxE"/>
    <property type="match status" value="1"/>
</dbReference>